<organism evidence="2 3">
    <name type="scientific">Deinococcus piscis</name>
    <dbReference type="NCBI Taxonomy" id="394230"/>
    <lineage>
        <taxon>Bacteria</taxon>
        <taxon>Thermotogati</taxon>
        <taxon>Deinococcota</taxon>
        <taxon>Deinococci</taxon>
        <taxon>Deinococcales</taxon>
        <taxon>Deinococcaceae</taxon>
        <taxon>Deinococcus</taxon>
    </lineage>
</organism>
<sequence>MRGFLPFWLVGDFLRFPSHAGSQPRPALSLGGEGVLLPVVADSIVEGGLAWEQTPDTVRNDTRFILEGIRCALKLLDEKPRPRVDTAIHLGCGSGHYVLALLQEGWQVTALDISPENIQLVQERTKEYSACPLHRRRSARRRGGESGKV</sequence>
<proteinExistence type="predicted"/>
<gene>
    <name evidence="2" type="ORF">GCM10017783_10400</name>
</gene>
<evidence type="ECO:0000313" key="3">
    <source>
        <dbReference type="Proteomes" id="UP000632154"/>
    </source>
</evidence>
<dbReference type="EMBL" id="BNAL01000009">
    <property type="protein sequence ID" value="GHG00204.1"/>
    <property type="molecule type" value="Genomic_DNA"/>
</dbReference>
<evidence type="ECO:0000313" key="2">
    <source>
        <dbReference type="EMBL" id="GHG00204.1"/>
    </source>
</evidence>
<feature type="domain" description="Methyltransferase" evidence="1">
    <location>
        <begin position="89"/>
        <end position="129"/>
    </location>
</feature>
<dbReference type="RefSeq" id="WP_373295827.1">
    <property type="nucleotide sequence ID" value="NZ_BNAL01000009.1"/>
</dbReference>
<dbReference type="Pfam" id="PF13649">
    <property type="entry name" value="Methyltransf_25"/>
    <property type="match status" value="1"/>
</dbReference>
<evidence type="ECO:0000259" key="1">
    <source>
        <dbReference type="Pfam" id="PF13649"/>
    </source>
</evidence>
<dbReference type="SUPFAM" id="SSF53335">
    <property type="entry name" value="S-adenosyl-L-methionine-dependent methyltransferases"/>
    <property type="match status" value="1"/>
</dbReference>
<protein>
    <recommendedName>
        <fullName evidence="1">Methyltransferase domain-containing protein</fullName>
    </recommendedName>
</protein>
<reference evidence="3" key="1">
    <citation type="journal article" date="2019" name="Int. J. Syst. Evol. Microbiol.">
        <title>The Global Catalogue of Microorganisms (GCM) 10K type strain sequencing project: providing services to taxonomists for standard genome sequencing and annotation.</title>
        <authorList>
            <consortium name="The Broad Institute Genomics Platform"/>
            <consortium name="The Broad Institute Genome Sequencing Center for Infectious Disease"/>
            <person name="Wu L."/>
            <person name="Ma J."/>
        </authorList>
    </citation>
    <scope>NUCLEOTIDE SEQUENCE [LARGE SCALE GENOMIC DNA]</scope>
    <source>
        <strain evidence="3">CGMCC 1.18439</strain>
    </source>
</reference>
<dbReference type="CDD" id="cd02440">
    <property type="entry name" value="AdoMet_MTases"/>
    <property type="match status" value="1"/>
</dbReference>
<name>A0ABQ3K471_9DEIO</name>
<comment type="caution">
    <text evidence="2">The sequence shown here is derived from an EMBL/GenBank/DDBJ whole genome shotgun (WGS) entry which is preliminary data.</text>
</comment>
<dbReference type="InterPro" id="IPR041698">
    <property type="entry name" value="Methyltransf_25"/>
</dbReference>
<dbReference type="Proteomes" id="UP000632154">
    <property type="component" value="Unassembled WGS sequence"/>
</dbReference>
<dbReference type="Gene3D" id="3.40.50.150">
    <property type="entry name" value="Vaccinia Virus protein VP39"/>
    <property type="match status" value="1"/>
</dbReference>
<dbReference type="InterPro" id="IPR029063">
    <property type="entry name" value="SAM-dependent_MTases_sf"/>
</dbReference>
<keyword evidence="3" id="KW-1185">Reference proteome</keyword>
<accession>A0ABQ3K471</accession>